<feature type="region of interest" description="Disordered" evidence="1">
    <location>
        <begin position="232"/>
        <end position="252"/>
    </location>
</feature>
<evidence type="ECO:0000256" key="1">
    <source>
        <dbReference type="SAM" id="MobiDB-lite"/>
    </source>
</evidence>
<feature type="transmembrane region" description="Helical" evidence="2">
    <location>
        <begin position="190"/>
        <end position="210"/>
    </location>
</feature>
<reference evidence="3" key="2">
    <citation type="journal article" date="2015" name="Data Brief">
        <title>Shoot transcriptome of the giant reed, Arundo donax.</title>
        <authorList>
            <person name="Barrero R.A."/>
            <person name="Guerrero F.D."/>
            <person name="Moolhuijzen P."/>
            <person name="Goolsby J.A."/>
            <person name="Tidwell J."/>
            <person name="Bellgard S.E."/>
            <person name="Bellgard M.I."/>
        </authorList>
    </citation>
    <scope>NUCLEOTIDE SEQUENCE</scope>
    <source>
        <tissue evidence="3">Shoot tissue taken approximately 20 cm above the soil surface</tissue>
    </source>
</reference>
<evidence type="ECO:0000313" key="3">
    <source>
        <dbReference type="EMBL" id="JAE22034.1"/>
    </source>
</evidence>
<dbReference type="PANTHER" id="PTHR33600:SF1">
    <property type="entry name" value="OS06G0506000 PROTEIN"/>
    <property type="match status" value="1"/>
</dbReference>
<dbReference type="InterPro" id="IPR038939">
    <property type="entry name" value="PDV1/PDV2"/>
</dbReference>
<protein>
    <submittedName>
        <fullName evidence="3">Uncharacterized protein</fullName>
    </submittedName>
</protein>
<reference evidence="3" key="1">
    <citation type="submission" date="2014-09" db="EMBL/GenBank/DDBJ databases">
        <authorList>
            <person name="Magalhaes I.L.F."/>
            <person name="Oliveira U."/>
            <person name="Santos F.R."/>
            <person name="Vidigal T.H.D.A."/>
            <person name="Brescovit A.D."/>
            <person name="Santos A.J."/>
        </authorList>
    </citation>
    <scope>NUCLEOTIDE SEQUENCE</scope>
    <source>
        <tissue evidence="3">Shoot tissue taken approximately 20 cm above the soil surface</tissue>
    </source>
</reference>
<dbReference type="EMBL" id="GBRH01175862">
    <property type="protein sequence ID" value="JAE22034.1"/>
    <property type="molecule type" value="Transcribed_RNA"/>
</dbReference>
<keyword evidence="2" id="KW-0812">Transmembrane</keyword>
<dbReference type="GO" id="GO:0010020">
    <property type="term" value="P:chloroplast fission"/>
    <property type="evidence" value="ECO:0007669"/>
    <property type="project" value="InterPro"/>
</dbReference>
<proteinExistence type="predicted"/>
<evidence type="ECO:0000256" key="2">
    <source>
        <dbReference type="SAM" id="Phobius"/>
    </source>
</evidence>
<keyword evidence="2" id="KW-1133">Transmembrane helix</keyword>
<organism evidence="3">
    <name type="scientific">Arundo donax</name>
    <name type="common">Giant reed</name>
    <name type="synonym">Donax arundinaceus</name>
    <dbReference type="NCBI Taxonomy" id="35708"/>
    <lineage>
        <taxon>Eukaryota</taxon>
        <taxon>Viridiplantae</taxon>
        <taxon>Streptophyta</taxon>
        <taxon>Embryophyta</taxon>
        <taxon>Tracheophyta</taxon>
        <taxon>Spermatophyta</taxon>
        <taxon>Magnoliopsida</taxon>
        <taxon>Liliopsida</taxon>
        <taxon>Poales</taxon>
        <taxon>Poaceae</taxon>
        <taxon>PACMAD clade</taxon>
        <taxon>Arundinoideae</taxon>
        <taxon>Arundineae</taxon>
        <taxon>Arundo</taxon>
    </lineage>
</organism>
<sequence>MRRDVATAAAEGLQERIWDLHDKLSHAMLPISACAPRGAQAGGGCVIPRVQRGRGDRCSAAAAADARSLHAIRAALEDLEGHLHFLRDVIAQQQAEQGAAIVRLQQSHILLGTRLAEHRWRRHRVIEETLAFVDEVLDKTWFASPVDVCGVRNQSGENEVVPSGHGSNIVVRVLSFSLALFKNSLRWERIGGVLGNAAVFALGMLAFVQLQQVAFHKQSLAVEFRRNDNRFRSGSSRKNSTKNNLEVSFARG</sequence>
<accession>A0A0A9GF09</accession>
<dbReference type="PANTHER" id="PTHR33600">
    <property type="entry name" value="PLASTID DIVISION PROTEIN PDV2"/>
    <property type="match status" value="1"/>
</dbReference>
<dbReference type="AlphaFoldDB" id="A0A0A9GF09"/>
<feature type="compositionally biased region" description="Polar residues" evidence="1">
    <location>
        <begin position="232"/>
        <end position="246"/>
    </location>
</feature>
<keyword evidence="2" id="KW-0472">Membrane</keyword>
<name>A0A0A9GF09_ARUDO</name>